<dbReference type="EMBL" id="FOWD01000047">
    <property type="protein sequence ID" value="SFO61314.1"/>
    <property type="molecule type" value="Genomic_DNA"/>
</dbReference>
<proteinExistence type="predicted"/>
<sequence>EGYEKQDRISHRRQSAKNAVSGHDGHHEKMDRAPSGLGTDSLPVGDIL</sequence>
<keyword evidence="3" id="KW-1185">Reference proteome</keyword>
<feature type="region of interest" description="Disordered" evidence="1">
    <location>
        <begin position="1"/>
        <end position="48"/>
    </location>
</feature>
<evidence type="ECO:0000313" key="2">
    <source>
        <dbReference type="EMBL" id="SFO61314.1"/>
    </source>
</evidence>
<evidence type="ECO:0000256" key="1">
    <source>
        <dbReference type="SAM" id="MobiDB-lite"/>
    </source>
</evidence>
<organism evidence="2 3">
    <name type="scientific">Anaerocolumna aminovalerica</name>
    <dbReference type="NCBI Taxonomy" id="1527"/>
    <lineage>
        <taxon>Bacteria</taxon>
        <taxon>Bacillati</taxon>
        <taxon>Bacillota</taxon>
        <taxon>Clostridia</taxon>
        <taxon>Lachnospirales</taxon>
        <taxon>Lachnospiraceae</taxon>
        <taxon>Anaerocolumna</taxon>
    </lineage>
</organism>
<name>A0A1I5ILH0_9FIRM</name>
<evidence type="ECO:0000313" key="3">
    <source>
        <dbReference type="Proteomes" id="UP000198806"/>
    </source>
</evidence>
<protein>
    <submittedName>
        <fullName evidence="2">Uncharacterized protein</fullName>
    </submittedName>
</protein>
<dbReference type="AlphaFoldDB" id="A0A1I5ILH0"/>
<gene>
    <name evidence="2" type="ORF">SAMN04489757_14730</name>
</gene>
<dbReference type="Proteomes" id="UP000198806">
    <property type="component" value="Unassembled WGS sequence"/>
</dbReference>
<accession>A0A1I5ILH0</accession>
<feature type="compositionally biased region" description="Basic and acidic residues" evidence="1">
    <location>
        <begin position="23"/>
        <end position="32"/>
    </location>
</feature>
<feature type="non-terminal residue" evidence="2">
    <location>
        <position position="1"/>
    </location>
</feature>
<reference evidence="2 3" key="1">
    <citation type="submission" date="2016-10" db="EMBL/GenBank/DDBJ databases">
        <authorList>
            <person name="de Groot N.N."/>
        </authorList>
    </citation>
    <scope>NUCLEOTIDE SEQUENCE [LARGE SCALE GENOMIC DNA]</scope>
    <source>
        <strain evidence="2 3">DSM 1283</strain>
    </source>
</reference>